<dbReference type="InterPro" id="IPR020422">
    <property type="entry name" value="TYR_PHOSPHATASE_DUAL_dom"/>
</dbReference>
<dbReference type="GO" id="GO:0005654">
    <property type="term" value="C:nucleoplasm"/>
    <property type="evidence" value="ECO:0007669"/>
    <property type="project" value="TreeGrafter"/>
</dbReference>
<sequence>MLPDGPNTSETQMSLPALPLTQNRLLSAPPLTVSALANNLTNSNEILIEKIIPGIHFSKSNNFWTPDRLQSHGFTHIINIDRHITQRLEAARKDYAAPSDISSSTVNDRLTDSSIISTNKQSFLYETQKTSKNAPVNTLELNFGEESFLTTVLPNCYKAVKFIDKALQNGGAILVIDQFNDQKCLTIVIGYLMYKNNINFNDAFQRVKSIFKKAELEPFFISQLYEYEPILQVERAQSRGHSCSRELRSAQLKRKKIHDDTFSPQNDFNYNLQPFLIATSNTQHSHYQSYSDNSSDVAME</sequence>
<accession>A0A7R8UU65</accession>
<dbReference type="SUPFAM" id="SSF52799">
    <property type="entry name" value="(Phosphotyrosine protein) phosphatases II"/>
    <property type="match status" value="1"/>
</dbReference>
<dbReference type="Proteomes" id="UP000594454">
    <property type="component" value="Chromosome 4"/>
</dbReference>
<protein>
    <recommendedName>
        <fullName evidence="2">Tyrosine-protein phosphatase domain-containing protein</fullName>
    </recommendedName>
</protein>
<proteinExistence type="inferred from homology"/>
<dbReference type="EMBL" id="LR899012">
    <property type="protein sequence ID" value="CAD7087101.1"/>
    <property type="molecule type" value="Genomic_DNA"/>
</dbReference>
<dbReference type="InterPro" id="IPR000340">
    <property type="entry name" value="Dual-sp_phosphatase_cat-dom"/>
</dbReference>
<evidence type="ECO:0000313" key="3">
    <source>
        <dbReference type="EMBL" id="CAD7087101.1"/>
    </source>
</evidence>
<dbReference type="Gene3D" id="3.90.190.10">
    <property type="entry name" value="Protein tyrosine phosphatase superfamily"/>
    <property type="match status" value="1"/>
</dbReference>
<evidence type="ECO:0000256" key="1">
    <source>
        <dbReference type="ARBA" id="ARBA00009649"/>
    </source>
</evidence>
<evidence type="ECO:0000259" key="2">
    <source>
        <dbReference type="SMART" id="SM00195"/>
    </source>
</evidence>
<dbReference type="GO" id="GO:0070372">
    <property type="term" value="P:regulation of ERK1 and ERK2 cascade"/>
    <property type="evidence" value="ECO:0007669"/>
    <property type="project" value="TreeGrafter"/>
</dbReference>
<dbReference type="GO" id="GO:0005737">
    <property type="term" value="C:cytoplasm"/>
    <property type="evidence" value="ECO:0007669"/>
    <property type="project" value="TreeGrafter"/>
</dbReference>
<dbReference type="SMART" id="SM00195">
    <property type="entry name" value="DSPc"/>
    <property type="match status" value="1"/>
</dbReference>
<reference evidence="3 4" key="1">
    <citation type="submission" date="2020-11" db="EMBL/GenBank/DDBJ databases">
        <authorList>
            <person name="Wallbank WR R."/>
            <person name="Pardo Diaz C."/>
            <person name="Kozak K."/>
            <person name="Martin S."/>
            <person name="Jiggins C."/>
            <person name="Moest M."/>
            <person name="Warren A I."/>
            <person name="Generalovic N T."/>
            <person name="Byers J.R.P. K."/>
            <person name="Montejo-Kovacevich G."/>
            <person name="Yen C E."/>
        </authorList>
    </citation>
    <scope>NUCLEOTIDE SEQUENCE [LARGE SCALE GENOMIC DNA]</scope>
</reference>
<keyword evidence="4" id="KW-1185">Reference proteome</keyword>
<dbReference type="GO" id="GO:0062026">
    <property type="term" value="P:negative regulation of SCF-dependent proteasomal ubiquitin-dependent catabolic process"/>
    <property type="evidence" value="ECO:0007669"/>
    <property type="project" value="TreeGrafter"/>
</dbReference>
<dbReference type="InterPro" id="IPR052449">
    <property type="entry name" value="STYX-Interacting_Phosphatase"/>
</dbReference>
<name>A0A7R8UU65_HERIL</name>
<gene>
    <name evidence="3" type="ORF">HERILL_LOCUS9827</name>
</gene>
<dbReference type="PANTHER" id="PTHR46588:SF1">
    <property type="entry name" value="SERINE_THREONINE_TYROSINE-INTERACTING PROTEIN"/>
    <property type="match status" value="1"/>
</dbReference>
<dbReference type="PANTHER" id="PTHR46588">
    <property type="entry name" value="SERINE/THREONINE/TYROSINE-INTERACTING PROTEIN"/>
    <property type="match status" value="1"/>
</dbReference>
<dbReference type="GO" id="GO:1990444">
    <property type="term" value="F:F-box domain binding"/>
    <property type="evidence" value="ECO:0007669"/>
    <property type="project" value="TreeGrafter"/>
</dbReference>
<dbReference type="InterPro" id="IPR029021">
    <property type="entry name" value="Prot-tyrosine_phosphatase-like"/>
</dbReference>
<dbReference type="Pfam" id="PF00782">
    <property type="entry name" value="DSPc"/>
    <property type="match status" value="1"/>
</dbReference>
<dbReference type="CDD" id="cd14498">
    <property type="entry name" value="DSP"/>
    <property type="match status" value="1"/>
</dbReference>
<organism evidence="3 4">
    <name type="scientific">Hermetia illucens</name>
    <name type="common">Black soldier fly</name>
    <dbReference type="NCBI Taxonomy" id="343691"/>
    <lineage>
        <taxon>Eukaryota</taxon>
        <taxon>Metazoa</taxon>
        <taxon>Ecdysozoa</taxon>
        <taxon>Arthropoda</taxon>
        <taxon>Hexapoda</taxon>
        <taxon>Insecta</taxon>
        <taxon>Pterygota</taxon>
        <taxon>Neoptera</taxon>
        <taxon>Endopterygota</taxon>
        <taxon>Diptera</taxon>
        <taxon>Brachycera</taxon>
        <taxon>Stratiomyomorpha</taxon>
        <taxon>Stratiomyidae</taxon>
        <taxon>Hermetiinae</taxon>
        <taxon>Hermetia</taxon>
    </lineage>
</organism>
<comment type="similarity">
    <text evidence="1">Belongs to the protein-tyrosine phosphatase family. Non-receptor class subfamily.</text>
</comment>
<dbReference type="OrthoDB" id="10252009at2759"/>
<dbReference type="InParanoid" id="A0A7R8UU65"/>
<evidence type="ECO:0000313" key="4">
    <source>
        <dbReference type="Proteomes" id="UP000594454"/>
    </source>
</evidence>
<feature type="domain" description="Tyrosine-protein phosphatase" evidence="2">
    <location>
        <begin position="47"/>
        <end position="230"/>
    </location>
</feature>
<dbReference type="AlphaFoldDB" id="A0A7R8UU65"/>